<comment type="caution">
    <text evidence="3">The sequence shown here is derived from an EMBL/GenBank/DDBJ whole genome shotgun (WGS) entry which is preliminary data.</text>
</comment>
<accession>A0A1R3H800</accession>
<dbReference type="InterPro" id="IPR011989">
    <property type="entry name" value="ARM-like"/>
</dbReference>
<keyword evidence="4" id="KW-1185">Reference proteome</keyword>
<evidence type="ECO:0000259" key="2">
    <source>
        <dbReference type="Pfam" id="PF25574"/>
    </source>
</evidence>
<dbReference type="AlphaFoldDB" id="A0A1R3H800"/>
<sequence>MATLLDLTIGVIKEGDQELVSLQAVEFLSSLLNEEIKYEFETPKGENPGYFTAAGHTDGGERLQSCVFETLNVVVRCSNIAEVSPIIEKLLPVIMSCRYARTIKVVGDICRALDDKILPYYDDIIGLLLEDLTSLELDRSVKPMIITFFGDIGFAIVEHERACSTQAVGIAQRRRKLCPAGNC</sequence>
<dbReference type="EMBL" id="AWWV01012531">
    <property type="protein sequence ID" value="OMO66366.1"/>
    <property type="molecule type" value="Genomic_DNA"/>
</dbReference>
<dbReference type="STRING" id="210143.A0A1R3H800"/>
<dbReference type="InterPro" id="IPR016024">
    <property type="entry name" value="ARM-type_fold"/>
</dbReference>
<protein>
    <submittedName>
        <fullName evidence="3">Armadillo-like helical</fullName>
    </submittedName>
</protein>
<proteinExistence type="predicted"/>
<dbReference type="Gramene" id="OMO66366">
    <property type="protein sequence ID" value="OMO66366"/>
    <property type="gene ID" value="CCACVL1_21192"/>
</dbReference>
<dbReference type="InterPro" id="IPR058584">
    <property type="entry name" value="IMB1_TNPO1-like_TPR"/>
</dbReference>
<organism evidence="3 4">
    <name type="scientific">Corchorus capsularis</name>
    <name type="common">Jute</name>
    <dbReference type="NCBI Taxonomy" id="210143"/>
    <lineage>
        <taxon>Eukaryota</taxon>
        <taxon>Viridiplantae</taxon>
        <taxon>Streptophyta</taxon>
        <taxon>Embryophyta</taxon>
        <taxon>Tracheophyta</taxon>
        <taxon>Spermatophyta</taxon>
        <taxon>Magnoliopsida</taxon>
        <taxon>eudicotyledons</taxon>
        <taxon>Gunneridae</taxon>
        <taxon>Pentapetalae</taxon>
        <taxon>rosids</taxon>
        <taxon>malvids</taxon>
        <taxon>Malvales</taxon>
        <taxon>Malvaceae</taxon>
        <taxon>Grewioideae</taxon>
        <taxon>Apeibeae</taxon>
        <taxon>Corchorus</taxon>
    </lineage>
</organism>
<reference evidence="3 4" key="1">
    <citation type="submission" date="2013-09" db="EMBL/GenBank/DDBJ databases">
        <title>Corchorus capsularis genome sequencing.</title>
        <authorList>
            <person name="Alam M."/>
            <person name="Haque M.S."/>
            <person name="Islam M.S."/>
            <person name="Emdad E.M."/>
            <person name="Islam M.M."/>
            <person name="Ahmed B."/>
            <person name="Halim A."/>
            <person name="Hossen Q.M.M."/>
            <person name="Hossain M.Z."/>
            <person name="Ahmed R."/>
            <person name="Khan M.M."/>
            <person name="Islam R."/>
            <person name="Rashid M.M."/>
            <person name="Khan S.A."/>
            <person name="Rahman M.S."/>
            <person name="Alam M."/>
        </authorList>
    </citation>
    <scope>NUCLEOTIDE SEQUENCE [LARGE SCALE GENOMIC DNA]</scope>
    <source>
        <strain evidence="4">cv. CVL-1</strain>
        <tissue evidence="3">Whole seedling</tissue>
    </source>
</reference>
<gene>
    <name evidence="3" type="ORF">CCACVL1_21192</name>
</gene>
<name>A0A1R3H800_COCAP</name>
<dbReference type="Proteomes" id="UP000188268">
    <property type="component" value="Unassembled WGS sequence"/>
</dbReference>
<dbReference type="Gene3D" id="1.25.10.10">
    <property type="entry name" value="Leucine-rich Repeat Variant"/>
    <property type="match status" value="1"/>
</dbReference>
<feature type="domain" description="Importin subunit beta-1/Transportin-1-like TPR repeats" evidence="2">
    <location>
        <begin position="102"/>
        <end position="159"/>
    </location>
</feature>
<dbReference type="Pfam" id="PF25574">
    <property type="entry name" value="TPR_IMB1"/>
    <property type="match status" value="1"/>
</dbReference>
<evidence type="ECO:0000256" key="1">
    <source>
        <dbReference type="ARBA" id="ARBA00022737"/>
    </source>
</evidence>
<evidence type="ECO:0000313" key="3">
    <source>
        <dbReference type="EMBL" id="OMO66366.1"/>
    </source>
</evidence>
<keyword evidence="1" id="KW-0677">Repeat</keyword>
<dbReference type="SUPFAM" id="SSF48371">
    <property type="entry name" value="ARM repeat"/>
    <property type="match status" value="1"/>
</dbReference>
<dbReference type="OrthoDB" id="1732654at2759"/>
<evidence type="ECO:0000313" key="4">
    <source>
        <dbReference type="Proteomes" id="UP000188268"/>
    </source>
</evidence>